<keyword evidence="5 15" id="KW-0347">Helicase</keyword>
<evidence type="ECO:0000256" key="12">
    <source>
        <dbReference type="ARBA" id="ARBA00044550"/>
    </source>
</evidence>
<feature type="domain" description="Helicase ATP-binding" evidence="13">
    <location>
        <begin position="28"/>
        <end position="196"/>
    </location>
</feature>
<reference evidence="15" key="1">
    <citation type="submission" date="2020-12" db="EMBL/GenBank/DDBJ databases">
        <title>Sanguibacter suaedae sp. nov., isolated from Suaeda aralocaspica.</title>
        <authorList>
            <person name="Ma Q."/>
        </authorList>
    </citation>
    <scope>NUCLEOTIDE SEQUENCE</scope>
    <source>
        <strain evidence="15">YZGR15</strain>
    </source>
</reference>
<evidence type="ECO:0000256" key="3">
    <source>
        <dbReference type="ARBA" id="ARBA00022741"/>
    </source>
</evidence>
<evidence type="ECO:0000256" key="9">
    <source>
        <dbReference type="ARBA" id="ARBA00034617"/>
    </source>
</evidence>
<evidence type="ECO:0000256" key="7">
    <source>
        <dbReference type="ARBA" id="ARBA00023125"/>
    </source>
</evidence>
<dbReference type="InterPro" id="IPR027417">
    <property type="entry name" value="P-loop_NTPase"/>
</dbReference>
<keyword evidence="2" id="KW-0479">Metal-binding</keyword>
<evidence type="ECO:0000256" key="10">
    <source>
        <dbReference type="ARBA" id="ARBA00034808"/>
    </source>
</evidence>
<dbReference type="InterPro" id="IPR004589">
    <property type="entry name" value="DNA_helicase_ATP-dep_RecQ"/>
</dbReference>
<dbReference type="PANTHER" id="PTHR13710">
    <property type="entry name" value="DNA HELICASE RECQ FAMILY MEMBER"/>
    <property type="match status" value="1"/>
</dbReference>
<dbReference type="RefSeq" id="WP_198732691.1">
    <property type="nucleotide sequence ID" value="NZ_JAEINH010000002.1"/>
</dbReference>
<keyword evidence="7" id="KW-0238">DNA-binding</keyword>
<comment type="caution">
    <text evidence="15">The sequence shown here is derived from an EMBL/GenBank/DDBJ whole genome shotgun (WGS) entry which is preliminary data.</text>
</comment>
<sequence>MTTASRLEDAVRQVLGEEARLRDAQREALTELQDRDTLLVARSGAGKTAVFAVATLLARRLTLVVSPTLSLQRDHVESLAEAGLRAASVSSARTARQQRDALEAAASGGLDVLLLAPEQLVRPEVVDTLAGAGVGLLVVDEAHCVSEWGHDFRPDYLHVPAAAARLGAPRVLATTATASASVRQDVVERLALTDPAVVVHDVDRPNIHLAARDVADDASRDAAVVQQAVDAEGAVIVYAQTRAHVDALAEAITAAGRPALRYHAGMRARDRDEAQDAFMGGTADLVVATSAFGMGVDRADVRLVLHAGPSPSLDAYYQEVGRAGRDGEPAAAVLFHRAEDFAVSRYLRGGGAPKETVLRTVAAAVRKAPADRAEVVRRTGLGARTVSRALGALVQAGAVDEQDGPRWVRGQRLDAVLRRVRENHETRRRVDLSRVEMVRTYADTLDCRRRVLLELLGEVQPDPCGRCDRCDEGTSRSAGDGPYRLGQAVVHPEWGAGTVTLVEDGRVTVLFEEHGYRTLAVDLVAESGILAVAAA</sequence>
<dbReference type="PROSITE" id="PS51194">
    <property type="entry name" value="HELICASE_CTER"/>
    <property type="match status" value="1"/>
</dbReference>
<comment type="similarity">
    <text evidence="1">Belongs to the helicase family. RecQ subfamily.</text>
</comment>
<evidence type="ECO:0000313" key="16">
    <source>
        <dbReference type="Proteomes" id="UP000602087"/>
    </source>
</evidence>
<evidence type="ECO:0000313" key="15">
    <source>
        <dbReference type="EMBL" id="MBI9114155.1"/>
    </source>
</evidence>
<dbReference type="SUPFAM" id="SSF52540">
    <property type="entry name" value="P-loop containing nucleoside triphosphate hydrolases"/>
    <property type="match status" value="1"/>
</dbReference>
<dbReference type="EMBL" id="JAEINH010000002">
    <property type="protein sequence ID" value="MBI9114155.1"/>
    <property type="molecule type" value="Genomic_DNA"/>
</dbReference>
<dbReference type="InterPro" id="IPR002464">
    <property type="entry name" value="DNA/RNA_helicase_DEAH_CS"/>
</dbReference>
<evidence type="ECO:0000259" key="14">
    <source>
        <dbReference type="PROSITE" id="PS51194"/>
    </source>
</evidence>
<keyword evidence="4" id="KW-0378">Hydrolase</keyword>
<protein>
    <recommendedName>
        <fullName evidence="11">ATP-dependent DNA helicase RecQ</fullName>
        <ecNumber evidence="10">5.6.2.4</ecNumber>
    </recommendedName>
    <alternativeName>
        <fullName evidence="12">DNA 3'-5' helicase RecQ</fullName>
    </alternativeName>
</protein>
<dbReference type="GO" id="GO:0003677">
    <property type="term" value="F:DNA binding"/>
    <property type="evidence" value="ECO:0007669"/>
    <property type="project" value="UniProtKB-KW"/>
</dbReference>
<dbReference type="InterPro" id="IPR032284">
    <property type="entry name" value="RecQ_Zn-bd"/>
</dbReference>
<keyword evidence="16" id="KW-1185">Reference proteome</keyword>
<dbReference type="InterPro" id="IPR001650">
    <property type="entry name" value="Helicase_C-like"/>
</dbReference>
<dbReference type="InterPro" id="IPR011545">
    <property type="entry name" value="DEAD/DEAH_box_helicase_dom"/>
</dbReference>
<dbReference type="GO" id="GO:0009378">
    <property type="term" value="F:four-way junction helicase activity"/>
    <property type="evidence" value="ECO:0007669"/>
    <property type="project" value="TreeGrafter"/>
</dbReference>
<dbReference type="Gene3D" id="1.10.10.10">
    <property type="entry name" value="Winged helix-like DNA-binding domain superfamily/Winged helix DNA-binding domain"/>
    <property type="match status" value="1"/>
</dbReference>
<keyword evidence="8" id="KW-0413">Isomerase</keyword>
<evidence type="ECO:0000256" key="2">
    <source>
        <dbReference type="ARBA" id="ARBA00022723"/>
    </source>
</evidence>
<dbReference type="PANTHER" id="PTHR13710:SF105">
    <property type="entry name" value="ATP-DEPENDENT DNA HELICASE Q1"/>
    <property type="match status" value="1"/>
</dbReference>
<dbReference type="Pfam" id="PF00271">
    <property type="entry name" value="Helicase_C"/>
    <property type="match status" value="1"/>
</dbReference>
<name>A0A934I8I4_9MICO</name>
<dbReference type="InterPro" id="IPR014001">
    <property type="entry name" value="Helicase_ATP-bd"/>
</dbReference>
<evidence type="ECO:0000256" key="4">
    <source>
        <dbReference type="ARBA" id="ARBA00022801"/>
    </source>
</evidence>
<dbReference type="GO" id="GO:0043590">
    <property type="term" value="C:bacterial nucleoid"/>
    <property type="evidence" value="ECO:0007669"/>
    <property type="project" value="TreeGrafter"/>
</dbReference>
<keyword evidence="6" id="KW-0067">ATP-binding</keyword>
<dbReference type="GO" id="GO:0030894">
    <property type="term" value="C:replisome"/>
    <property type="evidence" value="ECO:0007669"/>
    <property type="project" value="TreeGrafter"/>
</dbReference>
<proteinExistence type="inferred from homology"/>
<dbReference type="GO" id="GO:0005524">
    <property type="term" value="F:ATP binding"/>
    <property type="evidence" value="ECO:0007669"/>
    <property type="project" value="UniProtKB-KW"/>
</dbReference>
<evidence type="ECO:0000256" key="1">
    <source>
        <dbReference type="ARBA" id="ARBA00005446"/>
    </source>
</evidence>
<dbReference type="Gene3D" id="3.40.50.300">
    <property type="entry name" value="P-loop containing nucleotide triphosphate hydrolases"/>
    <property type="match status" value="2"/>
</dbReference>
<dbReference type="GO" id="GO:0043138">
    <property type="term" value="F:3'-5' DNA helicase activity"/>
    <property type="evidence" value="ECO:0007669"/>
    <property type="project" value="UniProtKB-EC"/>
</dbReference>
<evidence type="ECO:0000256" key="8">
    <source>
        <dbReference type="ARBA" id="ARBA00023235"/>
    </source>
</evidence>
<dbReference type="SMART" id="SM00490">
    <property type="entry name" value="HELICc"/>
    <property type="match status" value="1"/>
</dbReference>
<dbReference type="Pfam" id="PF12073">
    <property type="entry name" value="DUF3553"/>
    <property type="match status" value="1"/>
</dbReference>
<accession>A0A934I8I4</accession>
<evidence type="ECO:0000256" key="5">
    <source>
        <dbReference type="ARBA" id="ARBA00022806"/>
    </source>
</evidence>
<dbReference type="GO" id="GO:0016787">
    <property type="term" value="F:hydrolase activity"/>
    <property type="evidence" value="ECO:0007669"/>
    <property type="project" value="UniProtKB-KW"/>
</dbReference>
<dbReference type="Proteomes" id="UP000602087">
    <property type="component" value="Unassembled WGS sequence"/>
</dbReference>
<comment type="catalytic activity">
    <reaction evidence="9">
        <text>Couples ATP hydrolysis with the unwinding of duplex DNA by translocating in the 3'-5' direction.</text>
        <dbReference type="EC" id="5.6.2.4"/>
    </reaction>
</comment>
<evidence type="ECO:0000256" key="11">
    <source>
        <dbReference type="ARBA" id="ARBA00044535"/>
    </source>
</evidence>
<keyword evidence="3" id="KW-0547">Nucleotide-binding</keyword>
<evidence type="ECO:0000256" key="6">
    <source>
        <dbReference type="ARBA" id="ARBA00022840"/>
    </source>
</evidence>
<dbReference type="GO" id="GO:0006310">
    <property type="term" value="P:DNA recombination"/>
    <property type="evidence" value="ECO:0007669"/>
    <property type="project" value="InterPro"/>
</dbReference>
<feature type="domain" description="Helicase C-terminal" evidence="14">
    <location>
        <begin position="224"/>
        <end position="373"/>
    </location>
</feature>
<dbReference type="InterPro" id="IPR021938">
    <property type="entry name" value="DUF3553"/>
</dbReference>
<dbReference type="NCBIfam" id="TIGR00614">
    <property type="entry name" value="recQ_fam"/>
    <property type="match status" value="1"/>
</dbReference>
<dbReference type="AlphaFoldDB" id="A0A934I8I4"/>
<dbReference type="SMART" id="SM00487">
    <property type="entry name" value="DEXDc"/>
    <property type="match status" value="1"/>
</dbReference>
<dbReference type="GO" id="GO:0046872">
    <property type="term" value="F:metal ion binding"/>
    <property type="evidence" value="ECO:0007669"/>
    <property type="project" value="UniProtKB-KW"/>
</dbReference>
<dbReference type="GO" id="GO:0005737">
    <property type="term" value="C:cytoplasm"/>
    <property type="evidence" value="ECO:0007669"/>
    <property type="project" value="TreeGrafter"/>
</dbReference>
<organism evidence="15 16">
    <name type="scientific">Sanguibacter suaedae</name>
    <dbReference type="NCBI Taxonomy" id="2795737"/>
    <lineage>
        <taxon>Bacteria</taxon>
        <taxon>Bacillati</taxon>
        <taxon>Actinomycetota</taxon>
        <taxon>Actinomycetes</taxon>
        <taxon>Micrococcales</taxon>
        <taxon>Sanguibacteraceae</taxon>
        <taxon>Sanguibacter</taxon>
    </lineage>
</organism>
<gene>
    <name evidence="15" type="ORF">JAV76_03895</name>
</gene>
<dbReference type="PROSITE" id="PS00690">
    <property type="entry name" value="DEAH_ATP_HELICASE"/>
    <property type="match status" value="1"/>
</dbReference>
<dbReference type="Pfam" id="PF00270">
    <property type="entry name" value="DEAD"/>
    <property type="match status" value="1"/>
</dbReference>
<dbReference type="GO" id="GO:0006281">
    <property type="term" value="P:DNA repair"/>
    <property type="evidence" value="ECO:0007669"/>
    <property type="project" value="TreeGrafter"/>
</dbReference>
<evidence type="ECO:0000259" key="13">
    <source>
        <dbReference type="PROSITE" id="PS51192"/>
    </source>
</evidence>
<dbReference type="Pfam" id="PF16124">
    <property type="entry name" value="RecQ_Zn_bind"/>
    <property type="match status" value="1"/>
</dbReference>
<dbReference type="CDD" id="cd17920">
    <property type="entry name" value="DEXHc_RecQ"/>
    <property type="match status" value="1"/>
</dbReference>
<dbReference type="PROSITE" id="PS51192">
    <property type="entry name" value="HELICASE_ATP_BIND_1"/>
    <property type="match status" value="1"/>
</dbReference>
<dbReference type="EC" id="5.6.2.4" evidence="10"/>
<dbReference type="InterPro" id="IPR036388">
    <property type="entry name" value="WH-like_DNA-bd_sf"/>
</dbReference>